<name>A0A084B5W3_STACB</name>
<feature type="transmembrane region" description="Helical" evidence="2">
    <location>
        <begin position="294"/>
        <end position="315"/>
    </location>
</feature>
<dbReference type="PANTHER" id="PTHR42910">
    <property type="entry name" value="TRANSPORTER SCO4007-RELATED"/>
    <property type="match status" value="1"/>
</dbReference>
<feature type="transmembrane region" description="Helical" evidence="2">
    <location>
        <begin position="263"/>
        <end position="282"/>
    </location>
</feature>
<dbReference type="Pfam" id="PF07690">
    <property type="entry name" value="MFS_1"/>
    <property type="match status" value="1"/>
</dbReference>
<feature type="transmembrane region" description="Helical" evidence="2">
    <location>
        <begin position="207"/>
        <end position="226"/>
    </location>
</feature>
<evidence type="ECO:0000259" key="3">
    <source>
        <dbReference type="PROSITE" id="PS50850"/>
    </source>
</evidence>
<dbReference type="PANTHER" id="PTHR42910:SF1">
    <property type="entry name" value="MAJOR FACILITATOR SUPERFAMILY (MFS) PROFILE DOMAIN-CONTAINING PROTEIN"/>
    <property type="match status" value="1"/>
</dbReference>
<dbReference type="HOGENOM" id="CLU_001265_23_3_1"/>
<dbReference type="AlphaFoldDB" id="A0A084B5W3"/>
<accession>A0A084B5W3</accession>
<dbReference type="Proteomes" id="UP000028045">
    <property type="component" value="Unassembled WGS sequence"/>
</dbReference>
<keyword evidence="5" id="KW-1185">Reference proteome</keyword>
<feature type="transmembrane region" description="Helical" evidence="2">
    <location>
        <begin position="48"/>
        <end position="71"/>
    </location>
</feature>
<dbReference type="InterPro" id="IPR011701">
    <property type="entry name" value="MFS"/>
</dbReference>
<sequence>MAHSNPDPPPKETLCQVEEEHVASKYENSRLRRFLTPKNCRWNPDAPSILTTGLCLLYALAATVTVANLYYNQPVLNRIAETFNVSYEASSQVATLMQSGYAAGIVFVLPLGDMLERRFFIISLVLVTATLWIGLCITDDFTIFRTLSFLCGMTTVTPQLMIPLVGDYAPARRKSLALAVVVSGLLVGVLIARLLSGVLTTYTSWRTIYWVSCGLQYLLAVLLLCFLPDYPSTNPDGLNYFAALWSIPYMLVTEPVLVQACLIVFSLSAVFSGFWTTLTFLLASPPYNFSSLDIGLFSLIGIVIVVVIPFIGALVDRFEAFLSILLALVLCLVTTIVGTFTGTFTLAGPIVQGIGGDVGYQAVQVASRAAVFAINPKARNRLNTAYMAAAFAGQLMGSAVGNRLYAQGGWRVSGYFLVGLSGAAVAFAVMRGPEETGWVGWKGGWNLGSRVKATQSEEAGDTT</sequence>
<gene>
    <name evidence="4" type="ORF">S7711_07905</name>
</gene>
<dbReference type="PROSITE" id="PS50850">
    <property type="entry name" value="MFS"/>
    <property type="match status" value="1"/>
</dbReference>
<evidence type="ECO:0000313" key="5">
    <source>
        <dbReference type="Proteomes" id="UP000028045"/>
    </source>
</evidence>
<dbReference type="InterPro" id="IPR036259">
    <property type="entry name" value="MFS_trans_sf"/>
</dbReference>
<dbReference type="SUPFAM" id="SSF103473">
    <property type="entry name" value="MFS general substrate transporter"/>
    <property type="match status" value="1"/>
</dbReference>
<proteinExistence type="predicted"/>
<feature type="transmembrane region" description="Helical" evidence="2">
    <location>
        <begin position="119"/>
        <end position="137"/>
    </location>
</feature>
<dbReference type="OrthoDB" id="2105912at2759"/>
<feature type="transmembrane region" description="Helical" evidence="2">
    <location>
        <begin position="176"/>
        <end position="195"/>
    </location>
</feature>
<keyword evidence="2" id="KW-0812">Transmembrane</keyword>
<keyword evidence="2" id="KW-0472">Membrane</keyword>
<feature type="domain" description="Major facilitator superfamily (MFS) profile" evidence="3">
    <location>
        <begin position="54"/>
        <end position="436"/>
    </location>
</feature>
<reference evidence="4 5" key="1">
    <citation type="journal article" date="2014" name="BMC Genomics">
        <title>Comparative genome sequencing reveals chemotype-specific gene clusters in the toxigenic black mold Stachybotrys.</title>
        <authorList>
            <person name="Semeiks J."/>
            <person name="Borek D."/>
            <person name="Otwinowski Z."/>
            <person name="Grishin N.V."/>
        </authorList>
    </citation>
    <scope>NUCLEOTIDE SEQUENCE [LARGE SCALE GENOMIC DNA]</scope>
    <source>
        <strain evidence="5">CBS 109288 / IBT 7711</strain>
    </source>
</reference>
<organism evidence="4 5">
    <name type="scientific">Stachybotrys chartarum (strain CBS 109288 / IBT 7711)</name>
    <name type="common">Toxic black mold</name>
    <name type="synonym">Stilbospora chartarum</name>
    <dbReference type="NCBI Taxonomy" id="1280523"/>
    <lineage>
        <taxon>Eukaryota</taxon>
        <taxon>Fungi</taxon>
        <taxon>Dikarya</taxon>
        <taxon>Ascomycota</taxon>
        <taxon>Pezizomycotina</taxon>
        <taxon>Sordariomycetes</taxon>
        <taxon>Hypocreomycetidae</taxon>
        <taxon>Hypocreales</taxon>
        <taxon>Stachybotryaceae</taxon>
        <taxon>Stachybotrys</taxon>
    </lineage>
</organism>
<evidence type="ECO:0000313" key="4">
    <source>
        <dbReference type="EMBL" id="KEY72942.1"/>
    </source>
</evidence>
<evidence type="ECO:0000256" key="1">
    <source>
        <dbReference type="ARBA" id="ARBA00004141"/>
    </source>
</evidence>
<feature type="transmembrane region" description="Helical" evidence="2">
    <location>
        <begin position="143"/>
        <end position="164"/>
    </location>
</feature>
<dbReference type="CDD" id="cd17324">
    <property type="entry name" value="MFS_NepI_like"/>
    <property type="match status" value="1"/>
</dbReference>
<dbReference type="EMBL" id="KL647970">
    <property type="protein sequence ID" value="KEY72942.1"/>
    <property type="molecule type" value="Genomic_DNA"/>
</dbReference>
<protein>
    <recommendedName>
        <fullName evidence="3">Major facilitator superfamily (MFS) profile domain-containing protein</fullName>
    </recommendedName>
</protein>
<feature type="transmembrane region" description="Helical" evidence="2">
    <location>
        <begin position="385"/>
        <end position="406"/>
    </location>
</feature>
<evidence type="ECO:0000256" key="2">
    <source>
        <dbReference type="SAM" id="Phobius"/>
    </source>
</evidence>
<dbReference type="Gene3D" id="1.20.1250.20">
    <property type="entry name" value="MFS general substrate transporter like domains"/>
    <property type="match status" value="2"/>
</dbReference>
<feature type="transmembrane region" description="Helical" evidence="2">
    <location>
        <begin position="321"/>
        <end position="340"/>
    </location>
</feature>
<dbReference type="GO" id="GO:0022857">
    <property type="term" value="F:transmembrane transporter activity"/>
    <property type="evidence" value="ECO:0007669"/>
    <property type="project" value="InterPro"/>
</dbReference>
<feature type="transmembrane region" description="Helical" evidence="2">
    <location>
        <begin position="238"/>
        <end position="257"/>
    </location>
</feature>
<comment type="subcellular location">
    <subcellularLocation>
        <location evidence="1">Membrane</location>
        <topology evidence="1">Multi-pass membrane protein</topology>
    </subcellularLocation>
</comment>
<dbReference type="InterPro" id="IPR020846">
    <property type="entry name" value="MFS_dom"/>
</dbReference>
<dbReference type="GO" id="GO:0016020">
    <property type="term" value="C:membrane"/>
    <property type="evidence" value="ECO:0007669"/>
    <property type="project" value="UniProtKB-SubCell"/>
</dbReference>
<feature type="transmembrane region" description="Helical" evidence="2">
    <location>
        <begin position="412"/>
        <end position="430"/>
    </location>
</feature>
<feature type="transmembrane region" description="Helical" evidence="2">
    <location>
        <begin position="91"/>
        <end position="112"/>
    </location>
</feature>
<keyword evidence="2" id="KW-1133">Transmembrane helix</keyword>